<dbReference type="Proteomes" id="UP000275408">
    <property type="component" value="Unassembled WGS sequence"/>
</dbReference>
<feature type="region of interest" description="Disordered" evidence="1">
    <location>
        <begin position="161"/>
        <end position="202"/>
    </location>
</feature>
<evidence type="ECO:0000313" key="2">
    <source>
        <dbReference type="EMBL" id="RMX59550.1"/>
    </source>
</evidence>
<feature type="compositionally biased region" description="Acidic residues" evidence="1">
    <location>
        <begin position="181"/>
        <end position="197"/>
    </location>
</feature>
<feature type="compositionally biased region" description="Basic and acidic residues" evidence="1">
    <location>
        <begin position="161"/>
        <end position="173"/>
    </location>
</feature>
<organism evidence="2 3">
    <name type="scientific">Pocillopora damicornis</name>
    <name type="common">Cauliflower coral</name>
    <name type="synonym">Millepora damicornis</name>
    <dbReference type="NCBI Taxonomy" id="46731"/>
    <lineage>
        <taxon>Eukaryota</taxon>
        <taxon>Metazoa</taxon>
        <taxon>Cnidaria</taxon>
        <taxon>Anthozoa</taxon>
        <taxon>Hexacorallia</taxon>
        <taxon>Scleractinia</taxon>
        <taxon>Astrocoeniina</taxon>
        <taxon>Pocilloporidae</taxon>
        <taxon>Pocillopora</taxon>
    </lineage>
</organism>
<sequence length="228" mass="25620">MAPRATRHLRLLPQLKCLTALKNLQQVSELYLFDALNLLSRTTLDVTNVHGIQFSRRLKEENPLVGVNESKFLISCTRTCHDPFGHTDNLTITTCTDGPQSIQDRGMPIVHDRTEYTEDEGLSLNICRSGASALCQTGNNDGKSWNSPSYLYQREIKPGEPVSLERSDFKEQQENSGKQGEEEDGILEYDSPSDDGDIPSVEQEADFHLGRGSRLVRSFRFNGRVVFS</sequence>
<accession>A0A3M6V0Y6</accession>
<reference evidence="2 3" key="1">
    <citation type="journal article" date="2018" name="Sci. Rep.">
        <title>Comparative analysis of the Pocillopora damicornis genome highlights role of immune system in coral evolution.</title>
        <authorList>
            <person name="Cunning R."/>
            <person name="Bay R.A."/>
            <person name="Gillette P."/>
            <person name="Baker A.C."/>
            <person name="Traylor-Knowles N."/>
        </authorList>
    </citation>
    <scope>NUCLEOTIDE SEQUENCE [LARGE SCALE GENOMIC DNA]</scope>
    <source>
        <strain evidence="2">RSMAS</strain>
        <tissue evidence="2">Whole animal</tissue>
    </source>
</reference>
<protein>
    <submittedName>
        <fullName evidence="2">Uncharacterized protein</fullName>
    </submittedName>
</protein>
<dbReference type="AlphaFoldDB" id="A0A3M6V0Y6"/>
<keyword evidence="3" id="KW-1185">Reference proteome</keyword>
<evidence type="ECO:0000256" key="1">
    <source>
        <dbReference type="SAM" id="MobiDB-lite"/>
    </source>
</evidence>
<proteinExistence type="predicted"/>
<dbReference type="EMBL" id="RCHS01000309">
    <property type="protein sequence ID" value="RMX59550.1"/>
    <property type="molecule type" value="Genomic_DNA"/>
</dbReference>
<gene>
    <name evidence="2" type="ORF">pdam_00003597</name>
</gene>
<comment type="caution">
    <text evidence="2">The sequence shown here is derived from an EMBL/GenBank/DDBJ whole genome shotgun (WGS) entry which is preliminary data.</text>
</comment>
<name>A0A3M6V0Y6_POCDA</name>
<evidence type="ECO:0000313" key="3">
    <source>
        <dbReference type="Proteomes" id="UP000275408"/>
    </source>
</evidence>